<evidence type="ECO:0000256" key="1">
    <source>
        <dbReference type="SAM" id="Phobius"/>
    </source>
</evidence>
<name>A0AAU9U743_EUPED</name>
<proteinExistence type="predicted"/>
<dbReference type="Proteomes" id="UP001153954">
    <property type="component" value="Unassembled WGS sequence"/>
</dbReference>
<sequence length="133" mass="14863">MYSPFILMPNLFYSRSLKASCNAAVKSFGVMTSSCLTPRCIGITLVLCTLSLNRHTSVIVQALQHFDISVVNVAPLERLQPSFVRIEGFLIVHKRQAQWPIILLGLFLYGLWYYSLFGNQDAGSDQSCPSEDS</sequence>
<feature type="transmembrane region" description="Helical" evidence="1">
    <location>
        <begin position="99"/>
        <end position="117"/>
    </location>
</feature>
<reference evidence="2" key="1">
    <citation type="submission" date="2022-03" db="EMBL/GenBank/DDBJ databases">
        <authorList>
            <person name="Tunstrom K."/>
        </authorList>
    </citation>
    <scope>NUCLEOTIDE SEQUENCE</scope>
</reference>
<protein>
    <submittedName>
        <fullName evidence="2">Uncharacterized protein</fullName>
    </submittedName>
</protein>
<comment type="caution">
    <text evidence="2">The sequence shown here is derived from an EMBL/GenBank/DDBJ whole genome shotgun (WGS) entry which is preliminary data.</text>
</comment>
<keyword evidence="1" id="KW-1133">Transmembrane helix</keyword>
<gene>
    <name evidence="2" type="ORF">EEDITHA_LOCUS10630</name>
</gene>
<keyword evidence="3" id="KW-1185">Reference proteome</keyword>
<dbReference type="AlphaFoldDB" id="A0AAU9U743"/>
<accession>A0AAU9U743</accession>
<keyword evidence="1" id="KW-0812">Transmembrane</keyword>
<keyword evidence="1" id="KW-0472">Membrane</keyword>
<organism evidence="2 3">
    <name type="scientific">Euphydryas editha</name>
    <name type="common">Edith's checkerspot</name>
    <dbReference type="NCBI Taxonomy" id="104508"/>
    <lineage>
        <taxon>Eukaryota</taxon>
        <taxon>Metazoa</taxon>
        <taxon>Ecdysozoa</taxon>
        <taxon>Arthropoda</taxon>
        <taxon>Hexapoda</taxon>
        <taxon>Insecta</taxon>
        <taxon>Pterygota</taxon>
        <taxon>Neoptera</taxon>
        <taxon>Endopterygota</taxon>
        <taxon>Lepidoptera</taxon>
        <taxon>Glossata</taxon>
        <taxon>Ditrysia</taxon>
        <taxon>Papilionoidea</taxon>
        <taxon>Nymphalidae</taxon>
        <taxon>Nymphalinae</taxon>
        <taxon>Euphydryas</taxon>
    </lineage>
</organism>
<evidence type="ECO:0000313" key="2">
    <source>
        <dbReference type="EMBL" id="CAH2095140.1"/>
    </source>
</evidence>
<dbReference type="EMBL" id="CAKOGL010000015">
    <property type="protein sequence ID" value="CAH2095140.1"/>
    <property type="molecule type" value="Genomic_DNA"/>
</dbReference>
<evidence type="ECO:0000313" key="3">
    <source>
        <dbReference type="Proteomes" id="UP001153954"/>
    </source>
</evidence>